<keyword evidence="6" id="KW-0479">Metal-binding</keyword>
<keyword evidence="8" id="KW-0862">Zinc</keyword>
<name>A0A9C7PYC5_9RHOD</name>
<dbReference type="PANTHER" id="PTHR11935:SF94">
    <property type="entry name" value="TENZING NORGAY, ISOFORM C"/>
    <property type="match status" value="1"/>
</dbReference>
<dbReference type="PANTHER" id="PTHR11935">
    <property type="entry name" value="BETA LACTAMASE DOMAIN"/>
    <property type="match status" value="1"/>
</dbReference>
<dbReference type="GO" id="GO:0019243">
    <property type="term" value="P:methylglyoxal catabolic process to D-lactate via S-lactoyl-glutathione"/>
    <property type="evidence" value="ECO:0007669"/>
    <property type="project" value="InterPro"/>
</dbReference>
<dbReference type="GO" id="GO:0046872">
    <property type="term" value="F:metal ion binding"/>
    <property type="evidence" value="ECO:0007669"/>
    <property type="project" value="UniProtKB-KW"/>
</dbReference>
<comment type="pathway">
    <text evidence="3">Secondary metabolite metabolism; methylglyoxal degradation; (R)-lactate from methylglyoxal: step 2/2.</text>
</comment>
<keyword evidence="7" id="KW-0378">Hydrolase</keyword>
<accession>A0A9C7PYC5</accession>
<dbReference type="EMBL" id="BQMJ01000033">
    <property type="protein sequence ID" value="GJQ12424.1"/>
    <property type="molecule type" value="Genomic_DNA"/>
</dbReference>
<dbReference type="Gene3D" id="3.60.15.10">
    <property type="entry name" value="Ribonuclease Z/Hydroxyacylglutathione hydrolase-like"/>
    <property type="match status" value="1"/>
</dbReference>
<evidence type="ECO:0000313" key="11">
    <source>
        <dbReference type="EMBL" id="GJQ12424.1"/>
    </source>
</evidence>
<protein>
    <recommendedName>
        <fullName evidence="5">hydroxyacylglutathione hydrolase</fullName>
        <ecNumber evidence="5">3.1.2.6</ecNumber>
    </recommendedName>
    <alternativeName>
        <fullName evidence="9">Glyoxalase II</fullName>
    </alternativeName>
</protein>
<dbReference type="HAMAP" id="MF_01374">
    <property type="entry name" value="Glyoxalase_2"/>
    <property type="match status" value="1"/>
</dbReference>
<evidence type="ECO:0000256" key="5">
    <source>
        <dbReference type="ARBA" id="ARBA00011917"/>
    </source>
</evidence>
<evidence type="ECO:0000256" key="2">
    <source>
        <dbReference type="ARBA" id="ARBA00001947"/>
    </source>
</evidence>
<proteinExistence type="inferred from homology"/>
<evidence type="ECO:0000313" key="12">
    <source>
        <dbReference type="Proteomes" id="UP001061958"/>
    </source>
</evidence>
<dbReference type="FunFam" id="3.60.15.10:FF:000019">
    <property type="entry name" value="Hydroxyacylglutathione hydrolase, mitochondrial"/>
    <property type="match status" value="1"/>
</dbReference>
<dbReference type="AlphaFoldDB" id="A0A9C7PYC5"/>
<dbReference type="EC" id="3.1.2.6" evidence="5"/>
<dbReference type="SMART" id="SM00849">
    <property type="entry name" value="Lactamase_B"/>
    <property type="match status" value="1"/>
</dbReference>
<evidence type="ECO:0000256" key="9">
    <source>
        <dbReference type="ARBA" id="ARBA00031044"/>
    </source>
</evidence>
<evidence type="ECO:0000256" key="6">
    <source>
        <dbReference type="ARBA" id="ARBA00022723"/>
    </source>
</evidence>
<dbReference type="Proteomes" id="UP001061958">
    <property type="component" value="Unassembled WGS sequence"/>
</dbReference>
<dbReference type="Pfam" id="PF16123">
    <property type="entry name" value="HAGH_C"/>
    <property type="match status" value="1"/>
</dbReference>
<dbReference type="CDD" id="cd07723">
    <property type="entry name" value="hydroxyacylglutathione_hydrolase_MBL-fold"/>
    <property type="match status" value="1"/>
</dbReference>
<sequence length="266" mass="29711">MNEALSPPIARVTTIPVLSDNYAYLLIDTTKNVAAAIDPAEPEKVLEVATKERVKLTHVLTTHKHWDHSGGNKRMAEMVPGITIVGGELDEVAGATLSVKDGQIIHVGNICVKALHTPCHTRGHICYYVTTTDSSPPQVFTGDTLFIAGCGKFFEGTAKDMFYSLLQVLRVLPLDTRVWCGHEYTVKNLQFAKTVEPNNSFIQTKLAWAEQKRSLHEPTVPSTLSEEVQYNPFMRVTEKKLQESLGMIERDPLDILSHLRQLKDKF</sequence>
<reference evidence="11" key="1">
    <citation type="journal article" date="2022" name="Proc. Natl. Acad. Sci. U.S.A.">
        <title>Life cycle and functional genomics of the unicellular red alga Galdieria for elucidating algal and plant evolution and industrial use.</title>
        <authorList>
            <person name="Hirooka S."/>
            <person name="Itabashi T."/>
            <person name="Ichinose T.M."/>
            <person name="Onuma R."/>
            <person name="Fujiwara T."/>
            <person name="Yamashita S."/>
            <person name="Jong L.W."/>
            <person name="Tomita R."/>
            <person name="Iwane A.H."/>
            <person name="Miyagishima S.Y."/>
        </authorList>
    </citation>
    <scope>NUCLEOTIDE SEQUENCE</scope>
    <source>
        <strain evidence="11">NBRC 102759</strain>
    </source>
</reference>
<dbReference type="Pfam" id="PF00753">
    <property type="entry name" value="Lactamase_B"/>
    <property type="match status" value="1"/>
</dbReference>
<reference evidence="11" key="2">
    <citation type="submission" date="2022-01" db="EMBL/GenBank/DDBJ databases">
        <authorList>
            <person name="Hirooka S."/>
            <person name="Miyagishima S.Y."/>
        </authorList>
    </citation>
    <scope>NUCLEOTIDE SEQUENCE</scope>
    <source>
        <strain evidence="11">NBRC 102759</strain>
    </source>
</reference>
<dbReference type="PIRSF" id="PIRSF005457">
    <property type="entry name" value="Glx"/>
    <property type="match status" value="1"/>
</dbReference>
<dbReference type="OrthoDB" id="515692at2759"/>
<keyword evidence="12" id="KW-1185">Reference proteome</keyword>
<dbReference type="GO" id="GO:0004416">
    <property type="term" value="F:hydroxyacylglutathione hydrolase activity"/>
    <property type="evidence" value="ECO:0007669"/>
    <property type="project" value="UniProtKB-EC"/>
</dbReference>
<dbReference type="InterPro" id="IPR036866">
    <property type="entry name" value="RibonucZ/Hydroxyglut_hydro"/>
</dbReference>
<comment type="cofactor">
    <cofactor evidence="2">
        <name>Zn(2+)</name>
        <dbReference type="ChEBI" id="CHEBI:29105"/>
    </cofactor>
</comment>
<evidence type="ECO:0000259" key="10">
    <source>
        <dbReference type="SMART" id="SM00849"/>
    </source>
</evidence>
<organism evidence="11 12">
    <name type="scientific">Galdieria partita</name>
    <dbReference type="NCBI Taxonomy" id="83374"/>
    <lineage>
        <taxon>Eukaryota</taxon>
        <taxon>Rhodophyta</taxon>
        <taxon>Bangiophyceae</taxon>
        <taxon>Galdieriales</taxon>
        <taxon>Galdieriaceae</taxon>
        <taxon>Galdieria</taxon>
    </lineage>
</organism>
<evidence type="ECO:0000256" key="4">
    <source>
        <dbReference type="ARBA" id="ARBA00006759"/>
    </source>
</evidence>
<dbReference type="InterPro" id="IPR001279">
    <property type="entry name" value="Metallo-B-lactamas"/>
</dbReference>
<comment type="catalytic activity">
    <reaction evidence="1">
        <text>an S-(2-hydroxyacyl)glutathione + H2O = a 2-hydroxy carboxylate + glutathione + H(+)</text>
        <dbReference type="Rhea" id="RHEA:21864"/>
        <dbReference type="ChEBI" id="CHEBI:15377"/>
        <dbReference type="ChEBI" id="CHEBI:15378"/>
        <dbReference type="ChEBI" id="CHEBI:57925"/>
        <dbReference type="ChEBI" id="CHEBI:58896"/>
        <dbReference type="ChEBI" id="CHEBI:71261"/>
        <dbReference type="EC" id="3.1.2.6"/>
    </reaction>
</comment>
<evidence type="ECO:0000256" key="8">
    <source>
        <dbReference type="ARBA" id="ARBA00022833"/>
    </source>
</evidence>
<feature type="domain" description="Metallo-beta-lactamase" evidence="10">
    <location>
        <begin position="20"/>
        <end position="182"/>
    </location>
</feature>
<dbReference type="InterPro" id="IPR032282">
    <property type="entry name" value="HAGH_C"/>
</dbReference>
<dbReference type="NCBIfam" id="TIGR03413">
    <property type="entry name" value="GSH_gloB"/>
    <property type="match status" value="1"/>
</dbReference>
<gene>
    <name evidence="11" type="ORF">GpartN1_g4215.t1</name>
</gene>
<dbReference type="InterPro" id="IPR017782">
    <property type="entry name" value="Hydroxyacylglutathione_Hdrlase"/>
</dbReference>
<comment type="caution">
    <text evidence="11">The sequence shown here is derived from an EMBL/GenBank/DDBJ whole genome shotgun (WGS) entry which is preliminary data.</text>
</comment>
<evidence type="ECO:0000256" key="7">
    <source>
        <dbReference type="ARBA" id="ARBA00022801"/>
    </source>
</evidence>
<evidence type="ECO:0000256" key="3">
    <source>
        <dbReference type="ARBA" id="ARBA00004963"/>
    </source>
</evidence>
<evidence type="ECO:0000256" key="1">
    <source>
        <dbReference type="ARBA" id="ARBA00001623"/>
    </source>
</evidence>
<comment type="similarity">
    <text evidence="4">Belongs to the metallo-beta-lactamase superfamily. Glyoxalase II family.</text>
</comment>
<dbReference type="SUPFAM" id="SSF56281">
    <property type="entry name" value="Metallo-hydrolase/oxidoreductase"/>
    <property type="match status" value="1"/>
</dbReference>
<dbReference type="InterPro" id="IPR035680">
    <property type="entry name" value="Clx_II_MBL"/>
</dbReference>